<evidence type="ECO:0000313" key="2">
    <source>
        <dbReference type="EMBL" id="MBP5856859.1"/>
    </source>
</evidence>
<dbReference type="EMBL" id="JAGMWN010000003">
    <property type="protein sequence ID" value="MBP5856859.1"/>
    <property type="molecule type" value="Genomic_DNA"/>
</dbReference>
<organism evidence="2 3">
    <name type="scientific">Marivibrio halodurans</name>
    <dbReference type="NCBI Taxonomy" id="2039722"/>
    <lineage>
        <taxon>Bacteria</taxon>
        <taxon>Pseudomonadati</taxon>
        <taxon>Pseudomonadota</taxon>
        <taxon>Alphaproteobacteria</taxon>
        <taxon>Rhodospirillales</taxon>
        <taxon>Rhodospirillaceae</taxon>
        <taxon>Marivibrio</taxon>
    </lineage>
</organism>
<keyword evidence="3" id="KW-1185">Reference proteome</keyword>
<keyword evidence="1" id="KW-0812">Transmembrane</keyword>
<dbReference type="Proteomes" id="UP000672602">
    <property type="component" value="Unassembled WGS sequence"/>
</dbReference>
<gene>
    <name evidence="2" type="ORF">KAJ83_07560</name>
</gene>
<proteinExistence type="predicted"/>
<feature type="transmembrane region" description="Helical" evidence="1">
    <location>
        <begin position="78"/>
        <end position="96"/>
    </location>
</feature>
<name>A0A8J7S1A4_9PROT</name>
<evidence type="ECO:0000256" key="1">
    <source>
        <dbReference type="SAM" id="Phobius"/>
    </source>
</evidence>
<dbReference type="Pfam" id="PF19540">
    <property type="entry name" value="DUF6064"/>
    <property type="match status" value="1"/>
</dbReference>
<accession>A0A8J7S1A4</accession>
<feature type="transmembrane region" description="Helical" evidence="1">
    <location>
        <begin position="20"/>
        <end position="40"/>
    </location>
</feature>
<evidence type="ECO:0008006" key="4">
    <source>
        <dbReference type="Google" id="ProtNLM"/>
    </source>
</evidence>
<feature type="transmembrane region" description="Helical" evidence="1">
    <location>
        <begin position="166"/>
        <end position="189"/>
    </location>
</feature>
<feature type="transmembrane region" description="Helical" evidence="1">
    <location>
        <begin position="108"/>
        <end position="128"/>
    </location>
</feature>
<keyword evidence="1" id="KW-1133">Transmembrane helix</keyword>
<dbReference type="AlphaFoldDB" id="A0A8J7S1A4"/>
<feature type="transmembrane region" description="Helical" evidence="1">
    <location>
        <begin position="47"/>
        <end position="66"/>
    </location>
</feature>
<evidence type="ECO:0000313" key="3">
    <source>
        <dbReference type="Proteomes" id="UP000672602"/>
    </source>
</evidence>
<protein>
    <recommendedName>
        <fullName evidence="4">MFS transporter permease</fullName>
    </recommendedName>
</protein>
<dbReference type="RefSeq" id="WP_210681446.1">
    <property type="nucleotide sequence ID" value="NZ_JAGMWN010000003.1"/>
</dbReference>
<feature type="transmembrane region" description="Helical" evidence="1">
    <location>
        <begin position="140"/>
        <end position="159"/>
    </location>
</feature>
<comment type="caution">
    <text evidence="2">The sequence shown here is derived from an EMBL/GenBank/DDBJ whole genome shotgun (WGS) entry which is preliminary data.</text>
</comment>
<keyword evidence="1" id="KW-0472">Membrane</keyword>
<sequence length="226" mass="23696">MFPYTPEVLTSTMAAFNTATLPLAVVAFALMLGSLLLAAFPRPGSGLLIGGILAAGWVWTAVGWHFGPFAGINFAGPVYGIFFLLQAGLILWLVLWRGRVAFPRGIDGYRAVGGRLALLALIGIPAITPLVGGDVAGMRVAGMAPGPTAVLTIGLLLMARDRRGRWAAVWLAVIPLLWCLAAGVTAWLMTVPEDMALPVLGLGGFALLIVKARRVERGGDSERAAP</sequence>
<dbReference type="InterPro" id="IPR045708">
    <property type="entry name" value="DUF6064"/>
</dbReference>
<reference evidence="2" key="1">
    <citation type="submission" date="2021-04" db="EMBL/GenBank/DDBJ databases">
        <authorList>
            <person name="Zhang D.-C."/>
        </authorList>
    </citation>
    <scope>NUCLEOTIDE SEQUENCE</scope>
    <source>
        <strain evidence="2">CGMCC 1.15697</strain>
    </source>
</reference>